<dbReference type="Proteomes" id="UP000663814">
    <property type="component" value="Unassembled WGS sequence"/>
</dbReference>
<proteinExistence type="predicted"/>
<keyword evidence="1" id="KW-1133">Transmembrane helix</keyword>
<keyword evidence="1" id="KW-0472">Membrane</keyword>
<accession>A0ABS7XE75</accession>
<keyword evidence="3" id="KW-1185">Reference proteome</keyword>
<evidence type="ECO:0000256" key="1">
    <source>
        <dbReference type="SAM" id="Phobius"/>
    </source>
</evidence>
<evidence type="ECO:0000313" key="3">
    <source>
        <dbReference type="Proteomes" id="UP000663814"/>
    </source>
</evidence>
<reference evidence="2 3" key="1">
    <citation type="submission" date="2020-12" db="EMBL/GenBank/DDBJ databases">
        <authorList>
            <person name="Ruan W."/>
            <person name="Khan S.A."/>
            <person name="Jeon C.O."/>
        </authorList>
    </citation>
    <scope>NUCLEOTIDE SEQUENCE [LARGE SCALE GENOMIC DNA]</scope>
    <source>
        <strain evidence="2 3">MA-13</strain>
    </source>
</reference>
<reference evidence="2 3" key="2">
    <citation type="submission" date="2021-08" db="EMBL/GenBank/DDBJ databases">
        <title>Rheinheimera aquimaris sp. nov., isolated from seawater of the East Sea in Korea.</title>
        <authorList>
            <person name="Kim K.H."/>
            <person name="Wenting R."/>
            <person name="Kim K.R."/>
            <person name="Jeon C.O."/>
        </authorList>
    </citation>
    <scope>NUCLEOTIDE SEQUENCE [LARGE SCALE GENOMIC DNA]</scope>
    <source>
        <strain evidence="2 3">MA-13</strain>
    </source>
</reference>
<evidence type="ECO:0000313" key="2">
    <source>
        <dbReference type="EMBL" id="MBZ9613445.1"/>
    </source>
</evidence>
<feature type="transmembrane region" description="Helical" evidence="1">
    <location>
        <begin position="46"/>
        <end position="67"/>
    </location>
</feature>
<sequence length="194" mass="22086">MGNKSIGYQTENFGPINRAIDAEIARQHQLSESLRSQTELNKSLIVLRWAGVAALIIISVSFAFWILTAKPEPKLYRELDSSIDVRQAVERVSENTNTLDAMIKTQFTVFETVTTDTGKKVVTGRVYEPLNLDKPTWQYCYLSVEMDTESPLIDTSNQDILMRTLANKRSDDEVETVTKDLNNIKLAKEYCRFV</sequence>
<keyword evidence="1" id="KW-0812">Transmembrane</keyword>
<dbReference type="EMBL" id="JAERPS020000007">
    <property type="protein sequence ID" value="MBZ9613445.1"/>
    <property type="molecule type" value="Genomic_DNA"/>
</dbReference>
<gene>
    <name evidence="2" type="ORF">I4W93_017765</name>
</gene>
<dbReference type="RefSeq" id="WP_205312120.1">
    <property type="nucleotide sequence ID" value="NZ_JAERPS020000007.1"/>
</dbReference>
<name>A0ABS7XE75_9GAMM</name>
<comment type="caution">
    <text evidence="2">The sequence shown here is derived from an EMBL/GenBank/DDBJ whole genome shotgun (WGS) entry which is preliminary data.</text>
</comment>
<organism evidence="2 3">
    <name type="scientific">Rheinheimera maricola</name>
    <dbReference type="NCBI Taxonomy" id="2793282"/>
    <lineage>
        <taxon>Bacteria</taxon>
        <taxon>Pseudomonadati</taxon>
        <taxon>Pseudomonadota</taxon>
        <taxon>Gammaproteobacteria</taxon>
        <taxon>Chromatiales</taxon>
        <taxon>Chromatiaceae</taxon>
        <taxon>Rheinheimera</taxon>
    </lineage>
</organism>
<protein>
    <submittedName>
        <fullName evidence="2">Uncharacterized protein</fullName>
    </submittedName>
</protein>